<keyword evidence="3" id="KW-1003">Cell membrane</keyword>
<keyword evidence="4 7" id="KW-0812">Transmembrane</keyword>
<keyword evidence="10" id="KW-1185">Reference proteome</keyword>
<dbReference type="Proteomes" id="UP000243406">
    <property type="component" value="Unassembled WGS sequence"/>
</dbReference>
<dbReference type="RefSeq" id="WP_159446377.1">
    <property type="nucleotide sequence ID" value="NZ_FUYN01000001.1"/>
</dbReference>
<feature type="domain" description="MgtC/SapB/SrpB/YhiD N-terminal" evidence="8">
    <location>
        <begin position="10"/>
        <end position="128"/>
    </location>
</feature>
<keyword evidence="5 7" id="KW-1133">Transmembrane helix</keyword>
<evidence type="ECO:0000256" key="4">
    <source>
        <dbReference type="ARBA" id="ARBA00022692"/>
    </source>
</evidence>
<evidence type="ECO:0000256" key="7">
    <source>
        <dbReference type="SAM" id="Phobius"/>
    </source>
</evidence>
<evidence type="ECO:0000256" key="6">
    <source>
        <dbReference type="ARBA" id="ARBA00023136"/>
    </source>
</evidence>
<keyword evidence="6 7" id="KW-0472">Membrane</keyword>
<dbReference type="OrthoDB" id="9811198at2"/>
<gene>
    <name evidence="9" type="ORF">SAMN02745120_0764</name>
</gene>
<evidence type="ECO:0000259" key="8">
    <source>
        <dbReference type="Pfam" id="PF02308"/>
    </source>
</evidence>
<evidence type="ECO:0000256" key="5">
    <source>
        <dbReference type="ARBA" id="ARBA00022989"/>
    </source>
</evidence>
<dbReference type="GO" id="GO:0005886">
    <property type="term" value="C:plasma membrane"/>
    <property type="evidence" value="ECO:0007669"/>
    <property type="project" value="UniProtKB-SubCell"/>
</dbReference>
<name>A0A1T5A5F3_9FIRM</name>
<dbReference type="AlphaFoldDB" id="A0A1T5A5F3"/>
<proteinExistence type="inferred from homology"/>
<comment type="subcellular location">
    <subcellularLocation>
        <location evidence="1">Cell membrane</location>
        <topology evidence="1">Multi-pass membrane protein</topology>
    </subcellularLocation>
</comment>
<feature type="transmembrane region" description="Helical" evidence="7">
    <location>
        <begin position="110"/>
        <end position="130"/>
    </location>
</feature>
<dbReference type="PANTHER" id="PTHR33778:SF3">
    <property type="entry name" value="PROTEIN MGTC"/>
    <property type="match status" value="1"/>
</dbReference>
<accession>A0A1T5A5F3</accession>
<protein>
    <submittedName>
        <fullName evidence="9">Putative Mg2+ transporter-C (MgtC) family protein</fullName>
    </submittedName>
</protein>
<dbReference type="EMBL" id="FUYN01000001">
    <property type="protein sequence ID" value="SKB29873.1"/>
    <property type="molecule type" value="Genomic_DNA"/>
</dbReference>
<comment type="similarity">
    <text evidence="2">Belongs to the MgtC/SapB family.</text>
</comment>
<dbReference type="Pfam" id="PF02308">
    <property type="entry name" value="MgtC"/>
    <property type="match status" value="1"/>
</dbReference>
<feature type="transmembrane region" description="Helical" evidence="7">
    <location>
        <begin position="6"/>
        <end position="23"/>
    </location>
</feature>
<dbReference type="PANTHER" id="PTHR33778">
    <property type="entry name" value="PROTEIN MGTC"/>
    <property type="match status" value="1"/>
</dbReference>
<sequence>MPIDIFIQRLFIAFLCGLIIGLERQLRHKMSAVVTNVLVCMGSFLFLSFAMHDSANEQARLASQVISGIGFLGGGVIIRDGFSIRGLNTAATLWCSAALGLLISQGYINYAFVGTAFILGANIFLKPLAIRVEHSKYGNRDTEFNYKIKLQCNDAQEEEVIKSFRSSVENKNITIRGIESRRSDETNHMSIKIYILTFGQNEEDIWKTLNYIHNKYDIYSYSYELEA</sequence>
<dbReference type="Gene3D" id="3.30.70.260">
    <property type="match status" value="1"/>
</dbReference>
<evidence type="ECO:0000313" key="10">
    <source>
        <dbReference type="Proteomes" id="UP000243406"/>
    </source>
</evidence>
<evidence type="ECO:0000313" key="9">
    <source>
        <dbReference type="EMBL" id="SKB29873.1"/>
    </source>
</evidence>
<evidence type="ECO:0000256" key="1">
    <source>
        <dbReference type="ARBA" id="ARBA00004651"/>
    </source>
</evidence>
<organism evidence="9 10">
    <name type="scientific">Acetoanaerobium noterae</name>
    <dbReference type="NCBI Taxonomy" id="745369"/>
    <lineage>
        <taxon>Bacteria</taxon>
        <taxon>Bacillati</taxon>
        <taxon>Bacillota</taxon>
        <taxon>Clostridia</taxon>
        <taxon>Peptostreptococcales</taxon>
        <taxon>Filifactoraceae</taxon>
        <taxon>Acetoanaerobium</taxon>
    </lineage>
</organism>
<dbReference type="PRINTS" id="PR01837">
    <property type="entry name" value="MGTCSAPBPROT"/>
</dbReference>
<dbReference type="InterPro" id="IPR049177">
    <property type="entry name" value="MgtC_SapB_SrpB_YhiD_N"/>
</dbReference>
<feature type="transmembrane region" description="Helical" evidence="7">
    <location>
        <begin position="30"/>
        <end position="49"/>
    </location>
</feature>
<evidence type="ECO:0000256" key="3">
    <source>
        <dbReference type="ARBA" id="ARBA00022475"/>
    </source>
</evidence>
<evidence type="ECO:0000256" key="2">
    <source>
        <dbReference type="ARBA" id="ARBA00009298"/>
    </source>
</evidence>
<feature type="transmembrane region" description="Helical" evidence="7">
    <location>
        <begin position="61"/>
        <end position="79"/>
    </location>
</feature>
<dbReference type="InterPro" id="IPR003416">
    <property type="entry name" value="MgtC/SapB/SrpB/YhiD_fam"/>
</dbReference>
<reference evidence="10" key="1">
    <citation type="submission" date="2017-02" db="EMBL/GenBank/DDBJ databases">
        <authorList>
            <person name="Varghese N."/>
            <person name="Submissions S."/>
        </authorList>
    </citation>
    <scope>NUCLEOTIDE SEQUENCE [LARGE SCALE GENOMIC DNA]</scope>
    <source>
        <strain evidence="10">ATCC 35199</strain>
    </source>
</reference>